<dbReference type="Proteomes" id="UP001152795">
    <property type="component" value="Unassembled WGS sequence"/>
</dbReference>
<feature type="compositionally biased region" description="Basic and acidic residues" evidence="1">
    <location>
        <begin position="85"/>
        <end position="97"/>
    </location>
</feature>
<dbReference type="Pfam" id="PF00536">
    <property type="entry name" value="SAM_1"/>
    <property type="match status" value="1"/>
</dbReference>
<feature type="region of interest" description="Disordered" evidence="1">
    <location>
        <begin position="82"/>
        <end position="104"/>
    </location>
</feature>
<keyword evidence="3" id="KW-1185">Reference proteome</keyword>
<evidence type="ECO:0000256" key="1">
    <source>
        <dbReference type="SAM" id="MobiDB-lite"/>
    </source>
</evidence>
<evidence type="ECO:0000313" key="3">
    <source>
        <dbReference type="Proteomes" id="UP001152795"/>
    </source>
</evidence>
<dbReference type="InterPro" id="IPR001660">
    <property type="entry name" value="SAM"/>
</dbReference>
<dbReference type="OrthoDB" id="5314041at2759"/>
<reference evidence="2" key="1">
    <citation type="submission" date="2020-04" db="EMBL/GenBank/DDBJ databases">
        <authorList>
            <person name="Alioto T."/>
            <person name="Alioto T."/>
            <person name="Gomez Garrido J."/>
        </authorList>
    </citation>
    <scope>NUCLEOTIDE SEQUENCE</scope>
    <source>
        <strain evidence="2">A484AB</strain>
    </source>
</reference>
<gene>
    <name evidence="2" type="ORF">PACLA_8A037311</name>
</gene>
<protein>
    <submittedName>
        <fullName evidence="2">---NA</fullName>
    </submittedName>
</protein>
<feature type="non-terminal residue" evidence="2">
    <location>
        <position position="104"/>
    </location>
</feature>
<evidence type="ECO:0000313" key="2">
    <source>
        <dbReference type="EMBL" id="CAB4016394.1"/>
    </source>
</evidence>
<accession>A0A7D9IU10</accession>
<name>A0A7D9IU10_PARCT</name>
<dbReference type="SUPFAM" id="SSF47769">
    <property type="entry name" value="SAM/Pointed domain"/>
    <property type="match status" value="1"/>
</dbReference>
<sequence length="104" mass="12191">MEIEQDMNIDSTEIANYVYLFLKENNFLQYWSSFDRKGYDDMKQLLEMTPDELEQALAQDIGIKKIGHLKRLKALLAIHSTRGNSNEKEYENKDAKKSSNKTQK</sequence>
<dbReference type="Gene3D" id="1.10.150.50">
    <property type="entry name" value="Transcription Factor, Ets-1"/>
    <property type="match status" value="1"/>
</dbReference>
<dbReference type="EMBL" id="CACRXK020009100">
    <property type="protein sequence ID" value="CAB4016394.1"/>
    <property type="molecule type" value="Genomic_DNA"/>
</dbReference>
<dbReference type="AlphaFoldDB" id="A0A7D9IU10"/>
<proteinExistence type="predicted"/>
<organism evidence="2 3">
    <name type="scientific">Paramuricea clavata</name>
    <name type="common">Red gorgonian</name>
    <name type="synonym">Violescent sea-whip</name>
    <dbReference type="NCBI Taxonomy" id="317549"/>
    <lineage>
        <taxon>Eukaryota</taxon>
        <taxon>Metazoa</taxon>
        <taxon>Cnidaria</taxon>
        <taxon>Anthozoa</taxon>
        <taxon>Octocorallia</taxon>
        <taxon>Malacalcyonacea</taxon>
        <taxon>Plexauridae</taxon>
        <taxon>Paramuricea</taxon>
    </lineage>
</organism>
<dbReference type="InterPro" id="IPR013761">
    <property type="entry name" value="SAM/pointed_sf"/>
</dbReference>
<comment type="caution">
    <text evidence="2">The sequence shown here is derived from an EMBL/GenBank/DDBJ whole genome shotgun (WGS) entry which is preliminary data.</text>
</comment>